<keyword evidence="10" id="KW-1185">Reference proteome</keyword>
<comment type="subcellular location">
    <subcellularLocation>
        <location evidence="1">Membrane</location>
        <topology evidence="1">Single-pass type I membrane protein</topology>
    </subcellularLocation>
</comment>
<feature type="chain" id="PRO_5003649326" description="Protein kinase domain-containing protein" evidence="7">
    <location>
        <begin position="20"/>
        <end position="685"/>
    </location>
</feature>
<accession>I1PKF0</accession>
<keyword evidence="6" id="KW-0325">Glycoprotein</keyword>
<dbReference type="GO" id="GO:0004674">
    <property type="term" value="F:protein serine/threonine kinase activity"/>
    <property type="evidence" value="ECO:0007669"/>
    <property type="project" value="TreeGrafter"/>
</dbReference>
<dbReference type="PANTHER" id="PTHR27005:SF288">
    <property type="entry name" value="OS04G0275100 PROTEIN"/>
    <property type="match status" value="1"/>
</dbReference>
<dbReference type="Gene3D" id="3.30.200.20">
    <property type="entry name" value="Phosphorylase Kinase, domain 1"/>
    <property type="match status" value="1"/>
</dbReference>
<dbReference type="PROSITE" id="PS00108">
    <property type="entry name" value="PROTEIN_KINASE_ST"/>
    <property type="match status" value="1"/>
</dbReference>
<dbReference type="Pfam" id="PF00069">
    <property type="entry name" value="Pkinase"/>
    <property type="match status" value="1"/>
</dbReference>
<dbReference type="InterPro" id="IPR008271">
    <property type="entry name" value="Ser/Thr_kinase_AS"/>
</dbReference>
<dbReference type="FunFam" id="1.10.510.10:FF:000473">
    <property type="entry name" value="Putative wall-associated kinase"/>
    <property type="match status" value="1"/>
</dbReference>
<dbReference type="InterPro" id="IPR025287">
    <property type="entry name" value="WAK_GUB"/>
</dbReference>
<name>I1PKF0_ORYGL</name>
<dbReference type="OMA" id="MRMDIAN"/>
<dbReference type="InterPro" id="IPR045274">
    <property type="entry name" value="WAK-like"/>
</dbReference>
<evidence type="ECO:0000256" key="7">
    <source>
        <dbReference type="SAM" id="SignalP"/>
    </source>
</evidence>
<sequence length="685" mass="75920">MPFHMLASLLWLCCGGIAAYCSAASAAICVRSCGGVEIPYPFGLDPACALPGFKLTCNTTGDGKLYYKGVELLNISLTEGQVRMRMDIATYCYNSTSGGMNSMSWLLNLKGTPFRLSDFGNKFTAIGCRTLAYLIVDGELTTGCTATCKANDLMKLTDSVCIGIGCCQMAIPGALQSYGVTFDSSFNTTEIYNISRCSYAALVEASSFNFSRNYSVSSAFNDHYHGQAPLLVDWAIGNDTCNVVGYICNCSKGFYGNPYLKPEDPDSCQDIDECKEPNKYPCHGKCMNKVGGICATILLALMSLLGIEWIKYKQRMKRQDIMKKRGEYFHLHGGQLLTDMMNIENNISFKLYDRDEIELATKGFDKTSIIGEGGQGIVFKGYNLDQVSNPVAIKKCKGFDENSRTEFTQELLILSQVNHENIVKLLGCCLQFEVPFLVYEFVPNKTLHYLFHSQNDPSIRPLEIRLKVAAESAEAFSYLHSLDHPILHGDVKSTNILLSNNFIAKISDFGCSKIRAADGHNDVVKGTIGYLDPEYLLKFELTDKSDVYSFGVVLLELLTRRTPLSNQKVSLASVFQEAMKEGLFLELIDTEILHEDNMRLISDLARLACQCLAMTSESRPTMSRIAEELRRIEKQVRQHRGVLTSISSLSLSASSSADTSEHFTGETNGYNSLRRVAAMSIEFAR</sequence>
<evidence type="ECO:0000256" key="5">
    <source>
        <dbReference type="ARBA" id="ARBA00023157"/>
    </source>
</evidence>
<dbReference type="Gramene" id="ORGLA04G0066900.1">
    <property type="protein sequence ID" value="ORGLA04G0066900.1"/>
    <property type="gene ID" value="ORGLA04G0066900"/>
</dbReference>
<evidence type="ECO:0000259" key="8">
    <source>
        <dbReference type="PROSITE" id="PS50011"/>
    </source>
</evidence>
<dbReference type="Pfam" id="PF13947">
    <property type="entry name" value="GUB_WAK_bind"/>
    <property type="match status" value="1"/>
</dbReference>
<keyword evidence="3" id="KW-0547">Nucleotide-binding</keyword>
<dbReference type="PANTHER" id="PTHR27005">
    <property type="entry name" value="WALL-ASSOCIATED RECEPTOR KINASE-LIKE 21"/>
    <property type="match status" value="1"/>
</dbReference>
<dbReference type="Gene3D" id="2.10.25.10">
    <property type="entry name" value="Laminin"/>
    <property type="match status" value="1"/>
</dbReference>
<dbReference type="Proteomes" id="UP000007306">
    <property type="component" value="Chromosome 4"/>
</dbReference>
<dbReference type="SMART" id="SM00220">
    <property type="entry name" value="S_TKc"/>
    <property type="match status" value="1"/>
</dbReference>
<evidence type="ECO:0000313" key="10">
    <source>
        <dbReference type="Proteomes" id="UP000007306"/>
    </source>
</evidence>
<evidence type="ECO:0000256" key="2">
    <source>
        <dbReference type="ARBA" id="ARBA00022729"/>
    </source>
</evidence>
<dbReference type="InterPro" id="IPR011009">
    <property type="entry name" value="Kinase-like_dom_sf"/>
</dbReference>
<dbReference type="eggNOG" id="ENOG502QQPF">
    <property type="taxonomic scope" value="Eukaryota"/>
</dbReference>
<proteinExistence type="predicted"/>
<dbReference type="GO" id="GO:0005886">
    <property type="term" value="C:plasma membrane"/>
    <property type="evidence" value="ECO:0007669"/>
    <property type="project" value="TreeGrafter"/>
</dbReference>
<reference evidence="9 10" key="2">
    <citation type="submission" date="2018-04" db="EMBL/GenBank/DDBJ databases">
        <title>OglaRS2 (Oryza glaberrima Reference Sequence Version 2).</title>
        <authorList>
            <person name="Zhang J."/>
            <person name="Kudrna D."/>
            <person name="Lee S."/>
            <person name="Talag J."/>
            <person name="Rajasekar S."/>
            <person name="Wing R.A."/>
        </authorList>
    </citation>
    <scope>NUCLEOTIDE SEQUENCE [LARGE SCALE GENOMIC DNA]</scope>
    <source>
        <strain evidence="9 10">cv. IRGC 96717</strain>
    </source>
</reference>
<dbReference type="HOGENOM" id="CLU_000288_43_5_1"/>
<dbReference type="STRING" id="4538.I1PKF0"/>
<dbReference type="SUPFAM" id="SSF56112">
    <property type="entry name" value="Protein kinase-like (PK-like)"/>
    <property type="match status" value="1"/>
</dbReference>
<organism evidence="9 10">
    <name type="scientific">Oryza glaberrima</name>
    <name type="common">African rice</name>
    <dbReference type="NCBI Taxonomy" id="4538"/>
    <lineage>
        <taxon>Eukaryota</taxon>
        <taxon>Viridiplantae</taxon>
        <taxon>Streptophyta</taxon>
        <taxon>Embryophyta</taxon>
        <taxon>Tracheophyta</taxon>
        <taxon>Spermatophyta</taxon>
        <taxon>Magnoliopsida</taxon>
        <taxon>Liliopsida</taxon>
        <taxon>Poales</taxon>
        <taxon>Poaceae</taxon>
        <taxon>BOP clade</taxon>
        <taxon>Oryzoideae</taxon>
        <taxon>Oryzeae</taxon>
        <taxon>Oryzinae</taxon>
        <taxon>Oryza</taxon>
    </lineage>
</organism>
<dbReference type="InterPro" id="IPR000719">
    <property type="entry name" value="Prot_kinase_dom"/>
</dbReference>
<evidence type="ECO:0000256" key="3">
    <source>
        <dbReference type="ARBA" id="ARBA00022741"/>
    </source>
</evidence>
<protein>
    <recommendedName>
        <fullName evidence="8">Protein kinase domain-containing protein</fullName>
    </recommendedName>
</protein>
<evidence type="ECO:0000256" key="4">
    <source>
        <dbReference type="ARBA" id="ARBA00022840"/>
    </source>
</evidence>
<reference evidence="9" key="1">
    <citation type="submission" date="2015-06" db="UniProtKB">
        <authorList>
            <consortium name="EnsemblPlants"/>
        </authorList>
    </citation>
    <scope>IDENTIFICATION</scope>
</reference>
<feature type="signal peptide" evidence="7">
    <location>
        <begin position="1"/>
        <end position="19"/>
    </location>
</feature>
<dbReference type="AlphaFoldDB" id="I1PKF0"/>
<dbReference type="PROSITE" id="PS50011">
    <property type="entry name" value="PROTEIN_KINASE_DOM"/>
    <property type="match status" value="1"/>
</dbReference>
<evidence type="ECO:0000256" key="6">
    <source>
        <dbReference type="ARBA" id="ARBA00023180"/>
    </source>
</evidence>
<keyword evidence="4" id="KW-0067">ATP-binding</keyword>
<dbReference type="GO" id="GO:0030247">
    <property type="term" value="F:polysaccharide binding"/>
    <property type="evidence" value="ECO:0007669"/>
    <property type="project" value="InterPro"/>
</dbReference>
<evidence type="ECO:0000313" key="9">
    <source>
        <dbReference type="EnsemblPlants" id="ORGLA04G0066900.1"/>
    </source>
</evidence>
<dbReference type="EnsemblPlants" id="ORGLA04G0066900.1">
    <property type="protein sequence ID" value="ORGLA04G0066900.1"/>
    <property type="gene ID" value="ORGLA04G0066900"/>
</dbReference>
<feature type="domain" description="Protein kinase" evidence="8">
    <location>
        <begin position="364"/>
        <end position="642"/>
    </location>
</feature>
<keyword evidence="5" id="KW-1015">Disulfide bond</keyword>
<dbReference type="GO" id="GO:0005524">
    <property type="term" value="F:ATP binding"/>
    <property type="evidence" value="ECO:0007669"/>
    <property type="project" value="UniProtKB-KW"/>
</dbReference>
<dbReference type="Gene3D" id="1.10.510.10">
    <property type="entry name" value="Transferase(Phosphotransferase) domain 1"/>
    <property type="match status" value="1"/>
</dbReference>
<keyword evidence="2 7" id="KW-0732">Signal</keyword>
<dbReference type="GO" id="GO:0007166">
    <property type="term" value="P:cell surface receptor signaling pathway"/>
    <property type="evidence" value="ECO:0007669"/>
    <property type="project" value="InterPro"/>
</dbReference>
<evidence type="ECO:0000256" key="1">
    <source>
        <dbReference type="ARBA" id="ARBA00004479"/>
    </source>
</evidence>